<reference evidence="2 3" key="1">
    <citation type="journal article" date="2018" name="ISME J.">
        <title>A methanotrophic archaeon couples anaerobic oxidation of methane to Fe(III) reduction.</title>
        <authorList>
            <person name="Cai C."/>
            <person name="Leu A.O."/>
            <person name="Xie G.J."/>
            <person name="Guo J."/>
            <person name="Feng Y."/>
            <person name="Zhao J.X."/>
            <person name="Tyson G.W."/>
            <person name="Yuan Z."/>
            <person name="Hu S."/>
        </authorList>
    </citation>
    <scope>NUCLEOTIDE SEQUENCE [LARGE SCALE GENOMIC DNA]</scope>
    <source>
        <strain evidence="2">FeB_12</strain>
    </source>
</reference>
<dbReference type="SUPFAM" id="SSF47240">
    <property type="entry name" value="Ferritin-like"/>
    <property type="match status" value="1"/>
</dbReference>
<dbReference type="InterPro" id="IPR009078">
    <property type="entry name" value="Ferritin-like_SF"/>
</dbReference>
<proteinExistence type="predicted"/>
<name>A0A855X3B1_9BACT</name>
<dbReference type="AlphaFoldDB" id="A0A855X3B1"/>
<evidence type="ECO:0000259" key="1">
    <source>
        <dbReference type="Pfam" id="PF02915"/>
    </source>
</evidence>
<gene>
    <name evidence="2" type="ORF">C3F09_07150</name>
</gene>
<dbReference type="GO" id="GO:0016491">
    <property type="term" value="F:oxidoreductase activity"/>
    <property type="evidence" value="ECO:0007669"/>
    <property type="project" value="InterPro"/>
</dbReference>
<sequence length="170" mass="19457">MADIIDYAMQMELDGKAFYEKHAAATHQPELKKILLQLAEEEQKHYLFFKSLKDGNQRDAESKIAAGPTAALNSKNLFQQLAEQNGGTAFGEQARSVWNQALKIEEKAEKLYRDEAARETDPNRKKLLGRIADEEKTHVYLIDNILSFMVDPQGFLDSANYRNFMSWEGR</sequence>
<protein>
    <recommendedName>
        <fullName evidence="1">Rubrerythrin diiron-binding domain-containing protein</fullName>
    </recommendedName>
</protein>
<dbReference type="InterPro" id="IPR003251">
    <property type="entry name" value="Rr_diiron-bd_dom"/>
</dbReference>
<comment type="caution">
    <text evidence="2">The sequence shown here is derived from an EMBL/GenBank/DDBJ whole genome shotgun (WGS) entry which is preliminary data.</text>
</comment>
<dbReference type="PANTHER" id="PTHR33531">
    <property type="entry name" value="RUBRERYTHRIN SUBFAMILY"/>
    <property type="match status" value="1"/>
</dbReference>
<dbReference type="Gene3D" id="1.20.1260.10">
    <property type="match status" value="1"/>
</dbReference>
<evidence type="ECO:0000313" key="2">
    <source>
        <dbReference type="EMBL" id="PWB72021.1"/>
    </source>
</evidence>
<dbReference type="PANTHER" id="PTHR33531:SF7">
    <property type="entry name" value="HYPOTHETICAL MEMBRANE PROTEIN, CONSERVED"/>
    <property type="match status" value="1"/>
</dbReference>
<dbReference type="InterPro" id="IPR012347">
    <property type="entry name" value="Ferritin-like"/>
</dbReference>
<dbReference type="CDD" id="cd01045">
    <property type="entry name" value="Ferritin_like_AB"/>
    <property type="match status" value="1"/>
</dbReference>
<dbReference type="Pfam" id="PF02915">
    <property type="entry name" value="Rubrerythrin"/>
    <property type="match status" value="1"/>
</dbReference>
<accession>A0A855X3B1</accession>
<evidence type="ECO:0000313" key="3">
    <source>
        <dbReference type="Proteomes" id="UP000250918"/>
    </source>
</evidence>
<dbReference type="Proteomes" id="UP000250918">
    <property type="component" value="Unassembled WGS sequence"/>
</dbReference>
<dbReference type="Gene3D" id="1.20.5.420">
    <property type="entry name" value="Immunoglobulin FC, subunit C"/>
    <property type="match status" value="1"/>
</dbReference>
<dbReference type="EMBL" id="PQAP01000097">
    <property type="protein sequence ID" value="PWB72021.1"/>
    <property type="molecule type" value="Genomic_DNA"/>
</dbReference>
<feature type="domain" description="Rubrerythrin diiron-binding" evidence="1">
    <location>
        <begin position="3"/>
        <end position="143"/>
    </location>
</feature>
<dbReference type="GO" id="GO:0046872">
    <property type="term" value="F:metal ion binding"/>
    <property type="evidence" value="ECO:0007669"/>
    <property type="project" value="InterPro"/>
</dbReference>
<organism evidence="2 3">
    <name type="scientific">candidate division GN15 bacterium</name>
    <dbReference type="NCBI Taxonomy" id="2072418"/>
    <lineage>
        <taxon>Bacteria</taxon>
        <taxon>candidate division GN15</taxon>
    </lineage>
</organism>